<dbReference type="GO" id="GO:0043531">
    <property type="term" value="F:ADP binding"/>
    <property type="evidence" value="ECO:0007669"/>
    <property type="project" value="InterPro"/>
</dbReference>
<feature type="domain" description="Disease resistance N-terminal" evidence="7">
    <location>
        <begin position="1"/>
        <end position="49"/>
    </location>
</feature>
<keyword evidence="2" id="KW-0433">Leucine-rich repeat</keyword>
<comment type="similarity">
    <text evidence="1">Belongs to the disease resistance NB-LRR family.</text>
</comment>
<evidence type="ECO:0000256" key="5">
    <source>
        <dbReference type="ARBA" id="ARBA00022821"/>
    </source>
</evidence>
<sequence>MNAVLRVISEADQNCVDHIVREWEKHVHDLVYDAQDCIDIYSLRIVRPTPRPPNNIAGSLARYLLSHAKRVARYPYLKLVLQRTLAADIKDLLARTTIVSERRARYGIDRATLPRAAYLAPVSAASLSANALRRADNTHQFVGIEKQANDLAKKIKGRVHDQHDKMKALVHDEDDQINASVYDQHDKSLKVFSIVGFGGLGKTTLAMELCRQLDADFPCQALVSVSQAFDVGKDMKGLLVRMLQQILKGKADTTANQTNKEEEAQIDKMNVEELSTKIKELLDHKRYRLPYRPQKFKLC</sequence>
<protein>
    <submittedName>
        <fullName evidence="8">Disease resistance protein RPP13</fullName>
    </submittedName>
</protein>
<dbReference type="EMBL" id="KD495843">
    <property type="protein sequence ID" value="EMS35773.1"/>
    <property type="molecule type" value="Genomic_DNA"/>
</dbReference>
<gene>
    <name evidence="8" type="ORF">TRIUR3_27761</name>
</gene>
<dbReference type="AlphaFoldDB" id="M7XDQ6"/>
<dbReference type="eggNOG" id="KOG4658">
    <property type="taxonomic scope" value="Eukaryota"/>
</dbReference>
<dbReference type="InterPro" id="IPR041118">
    <property type="entry name" value="Rx_N"/>
</dbReference>
<name>M7XDQ6_TRIUA</name>
<keyword evidence="5" id="KW-0611">Plant defense</keyword>
<dbReference type="Pfam" id="PF00931">
    <property type="entry name" value="NB-ARC"/>
    <property type="match status" value="1"/>
</dbReference>
<accession>M7XDQ6</accession>
<evidence type="ECO:0000259" key="6">
    <source>
        <dbReference type="Pfam" id="PF00931"/>
    </source>
</evidence>
<evidence type="ECO:0000256" key="1">
    <source>
        <dbReference type="ARBA" id="ARBA00008894"/>
    </source>
</evidence>
<keyword evidence="4" id="KW-0547">Nucleotide-binding</keyword>
<dbReference type="PANTHER" id="PTHR19338:SF48">
    <property type="entry name" value="OS12G0166600 PROTEIN"/>
    <property type="match status" value="1"/>
</dbReference>
<organism evidence="8">
    <name type="scientific">Triticum urartu</name>
    <name type="common">Red wild einkorn</name>
    <name type="synonym">Crithodium urartu</name>
    <dbReference type="NCBI Taxonomy" id="4572"/>
    <lineage>
        <taxon>Eukaryota</taxon>
        <taxon>Viridiplantae</taxon>
        <taxon>Streptophyta</taxon>
        <taxon>Embryophyta</taxon>
        <taxon>Tracheophyta</taxon>
        <taxon>Spermatophyta</taxon>
        <taxon>Magnoliopsida</taxon>
        <taxon>Liliopsida</taxon>
        <taxon>Poales</taxon>
        <taxon>Poaceae</taxon>
        <taxon>BOP clade</taxon>
        <taxon>Pooideae</taxon>
        <taxon>Triticodae</taxon>
        <taxon>Triticeae</taxon>
        <taxon>Triticinae</taxon>
        <taxon>Triticum</taxon>
    </lineage>
</organism>
<dbReference type="PANTHER" id="PTHR19338">
    <property type="entry name" value="TRANSLOCASE OF INNER MITOCHONDRIAL MEMBRANE 13 HOMOLOG"/>
    <property type="match status" value="1"/>
</dbReference>
<evidence type="ECO:0000256" key="2">
    <source>
        <dbReference type="ARBA" id="ARBA00022614"/>
    </source>
</evidence>
<keyword evidence="3" id="KW-0677">Repeat</keyword>
<dbReference type="STRING" id="4572.M7XDQ6"/>
<evidence type="ECO:0000256" key="4">
    <source>
        <dbReference type="ARBA" id="ARBA00022741"/>
    </source>
</evidence>
<dbReference type="InterPro" id="IPR002182">
    <property type="entry name" value="NB-ARC"/>
</dbReference>
<evidence type="ECO:0000259" key="7">
    <source>
        <dbReference type="Pfam" id="PF18052"/>
    </source>
</evidence>
<evidence type="ECO:0000313" key="8">
    <source>
        <dbReference type="EMBL" id="EMS35773.1"/>
    </source>
</evidence>
<dbReference type="InterPro" id="IPR027417">
    <property type="entry name" value="P-loop_NTPase"/>
</dbReference>
<proteinExistence type="inferred from homology"/>
<dbReference type="Pfam" id="PF18052">
    <property type="entry name" value="Rx_N"/>
    <property type="match status" value="1"/>
</dbReference>
<dbReference type="OMA" id="HIVRYRY"/>
<feature type="domain" description="NB-ARC" evidence="6">
    <location>
        <begin position="186"/>
        <end position="287"/>
    </location>
</feature>
<dbReference type="Gene3D" id="3.40.50.300">
    <property type="entry name" value="P-loop containing nucleotide triphosphate hydrolases"/>
    <property type="match status" value="1"/>
</dbReference>
<dbReference type="Gene3D" id="1.20.5.4130">
    <property type="match status" value="1"/>
</dbReference>
<dbReference type="GO" id="GO:0006952">
    <property type="term" value="P:defense response"/>
    <property type="evidence" value="ECO:0007669"/>
    <property type="project" value="UniProtKB-KW"/>
</dbReference>
<reference evidence="8" key="1">
    <citation type="journal article" date="2013" name="Nature">
        <title>Draft genome of the wheat A-genome progenitor Triticum urartu.</title>
        <authorList>
            <person name="Ling H.Q."/>
            <person name="Zhao S."/>
            <person name="Liu D."/>
            <person name="Wang J."/>
            <person name="Sun H."/>
            <person name="Zhang C."/>
            <person name="Fan H."/>
            <person name="Li D."/>
            <person name="Dong L."/>
            <person name="Tao Y."/>
            <person name="Gao C."/>
            <person name="Wu H."/>
            <person name="Li Y."/>
            <person name="Cui Y."/>
            <person name="Guo X."/>
            <person name="Zheng S."/>
            <person name="Wang B."/>
            <person name="Yu K."/>
            <person name="Liang Q."/>
            <person name="Yang W."/>
            <person name="Lou X."/>
            <person name="Chen J."/>
            <person name="Feng M."/>
            <person name="Jian J."/>
            <person name="Zhang X."/>
            <person name="Luo G."/>
            <person name="Jiang Y."/>
            <person name="Liu J."/>
            <person name="Wang Z."/>
            <person name="Sha Y."/>
            <person name="Zhang B."/>
            <person name="Wu H."/>
            <person name="Tang D."/>
            <person name="Shen Q."/>
            <person name="Xue P."/>
            <person name="Zou S."/>
            <person name="Wang X."/>
            <person name="Liu X."/>
            <person name="Wang F."/>
            <person name="Yang Y."/>
            <person name="An X."/>
            <person name="Dong Z."/>
            <person name="Zhang K."/>
            <person name="Zhang X."/>
            <person name="Luo M.C."/>
            <person name="Dvorak J."/>
            <person name="Tong Y."/>
            <person name="Wang J."/>
            <person name="Yang H."/>
            <person name="Li Z."/>
            <person name="Wang D."/>
            <person name="Zhang A."/>
            <person name="Wang J."/>
        </authorList>
    </citation>
    <scope>NUCLEOTIDE SEQUENCE</scope>
</reference>
<evidence type="ECO:0000256" key="3">
    <source>
        <dbReference type="ARBA" id="ARBA00022737"/>
    </source>
</evidence>
<dbReference type="SUPFAM" id="SSF52540">
    <property type="entry name" value="P-loop containing nucleoside triphosphate hydrolases"/>
    <property type="match status" value="1"/>
</dbReference>